<evidence type="ECO:0000256" key="1">
    <source>
        <dbReference type="SAM" id="MobiDB-lite"/>
    </source>
</evidence>
<protein>
    <submittedName>
        <fullName evidence="3">Uncharacterized protein</fullName>
    </submittedName>
</protein>
<keyword evidence="2" id="KW-0812">Transmembrane</keyword>
<evidence type="ECO:0000313" key="4">
    <source>
        <dbReference type="Proteomes" id="UP001175211"/>
    </source>
</evidence>
<evidence type="ECO:0000256" key="2">
    <source>
        <dbReference type="SAM" id="Phobius"/>
    </source>
</evidence>
<dbReference type="GeneID" id="85357687"/>
<keyword evidence="2" id="KW-1133">Transmembrane helix</keyword>
<keyword evidence="4" id="KW-1185">Reference proteome</keyword>
<dbReference type="Proteomes" id="UP001175211">
    <property type="component" value="Unassembled WGS sequence"/>
</dbReference>
<dbReference type="EMBL" id="JAUEPS010000043">
    <property type="protein sequence ID" value="KAK0447826.1"/>
    <property type="molecule type" value="Genomic_DNA"/>
</dbReference>
<keyword evidence="2" id="KW-0472">Membrane</keyword>
<organism evidence="3 4">
    <name type="scientific">Armillaria tabescens</name>
    <name type="common">Ringless honey mushroom</name>
    <name type="synonym">Agaricus tabescens</name>
    <dbReference type="NCBI Taxonomy" id="1929756"/>
    <lineage>
        <taxon>Eukaryota</taxon>
        <taxon>Fungi</taxon>
        <taxon>Dikarya</taxon>
        <taxon>Basidiomycota</taxon>
        <taxon>Agaricomycotina</taxon>
        <taxon>Agaricomycetes</taxon>
        <taxon>Agaricomycetidae</taxon>
        <taxon>Agaricales</taxon>
        <taxon>Marasmiineae</taxon>
        <taxon>Physalacriaceae</taxon>
        <taxon>Desarmillaria</taxon>
    </lineage>
</organism>
<sequence length="354" mass="40100">MSTTSSLSDYKPYHASTMDIDRAESGSSQLLLKNSISDDLTADDISSCRVPAPNDTPLETPLDLLHRCPQEEPSLKYFASKELVSAYGELFDVYKHVRVDMYTHPNLLRILLSYRNFCEYNRCLDSSCQGLVADILQEIHDSRSDTVHFTTDKIEGEIFLFNLEKVFRVIEPLITYSAALFFASGILLPFTLLWEILLMLFSAVLGFASFSARKYTYKVYDAINKVYKHSYLSSLACLDLAAFFSRSLPGMSRVAVSLKSFQAHIFNLPEYNKEEHEFWLEERLWAATEYNSMSAARRSRYIIDASTTTLTSEVPGNSSSSHSSPTTIGQTSSGIHVQLASTFFRRRHSPVHSY</sequence>
<name>A0AA39MUR7_ARMTA</name>
<feature type="transmembrane region" description="Helical" evidence="2">
    <location>
        <begin position="196"/>
        <end position="212"/>
    </location>
</feature>
<dbReference type="AlphaFoldDB" id="A0AA39MUR7"/>
<evidence type="ECO:0000313" key="3">
    <source>
        <dbReference type="EMBL" id="KAK0447826.1"/>
    </source>
</evidence>
<feature type="region of interest" description="Disordered" evidence="1">
    <location>
        <begin position="310"/>
        <end position="332"/>
    </location>
</feature>
<dbReference type="RefSeq" id="XP_060326241.1">
    <property type="nucleotide sequence ID" value="XM_060474139.1"/>
</dbReference>
<accession>A0AA39MUR7</accession>
<reference evidence="3" key="1">
    <citation type="submission" date="2023-06" db="EMBL/GenBank/DDBJ databases">
        <authorList>
            <consortium name="Lawrence Berkeley National Laboratory"/>
            <person name="Ahrendt S."/>
            <person name="Sahu N."/>
            <person name="Indic B."/>
            <person name="Wong-Bajracharya J."/>
            <person name="Merenyi Z."/>
            <person name="Ke H.-M."/>
            <person name="Monk M."/>
            <person name="Kocsube S."/>
            <person name="Drula E."/>
            <person name="Lipzen A."/>
            <person name="Balint B."/>
            <person name="Henrissat B."/>
            <person name="Andreopoulos B."/>
            <person name="Martin F.M."/>
            <person name="Harder C.B."/>
            <person name="Rigling D."/>
            <person name="Ford K.L."/>
            <person name="Foster G.D."/>
            <person name="Pangilinan J."/>
            <person name="Papanicolaou A."/>
            <person name="Barry K."/>
            <person name="LaButti K."/>
            <person name="Viragh M."/>
            <person name="Koriabine M."/>
            <person name="Yan M."/>
            <person name="Riley R."/>
            <person name="Champramary S."/>
            <person name="Plett K.L."/>
            <person name="Tsai I.J."/>
            <person name="Slot J."/>
            <person name="Sipos G."/>
            <person name="Plett J."/>
            <person name="Nagy L.G."/>
            <person name="Grigoriev I.V."/>
        </authorList>
    </citation>
    <scope>NUCLEOTIDE SEQUENCE</scope>
    <source>
        <strain evidence="3">CCBAS 213</strain>
    </source>
</reference>
<comment type="caution">
    <text evidence="3">The sequence shown here is derived from an EMBL/GenBank/DDBJ whole genome shotgun (WGS) entry which is preliminary data.</text>
</comment>
<proteinExistence type="predicted"/>
<gene>
    <name evidence="3" type="ORF">EV420DRAFT_1567793</name>
</gene>